<reference evidence="2 3" key="1">
    <citation type="submission" date="2021-01" db="EMBL/GenBank/DDBJ databases">
        <title>Whole genome shotgun sequence of Catellatospora citrea NBRC 14495.</title>
        <authorList>
            <person name="Komaki H."/>
            <person name="Tamura T."/>
        </authorList>
    </citation>
    <scope>NUCLEOTIDE SEQUENCE [LARGE SCALE GENOMIC DNA]</scope>
    <source>
        <strain evidence="2 3">NBRC 14495</strain>
    </source>
</reference>
<evidence type="ECO:0000313" key="2">
    <source>
        <dbReference type="EMBL" id="GIF96778.1"/>
    </source>
</evidence>
<keyword evidence="3" id="KW-1185">Reference proteome</keyword>
<organism evidence="2 3">
    <name type="scientific">Catellatospora citrea</name>
    <dbReference type="NCBI Taxonomy" id="53366"/>
    <lineage>
        <taxon>Bacteria</taxon>
        <taxon>Bacillati</taxon>
        <taxon>Actinomycetota</taxon>
        <taxon>Actinomycetes</taxon>
        <taxon>Micromonosporales</taxon>
        <taxon>Micromonosporaceae</taxon>
        <taxon>Catellatospora</taxon>
    </lineage>
</organism>
<evidence type="ECO:0000256" key="1">
    <source>
        <dbReference type="SAM" id="Phobius"/>
    </source>
</evidence>
<evidence type="ECO:0008006" key="4">
    <source>
        <dbReference type="Google" id="ProtNLM"/>
    </source>
</evidence>
<keyword evidence="1" id="KW-1133">Transmembrane helix</keyword>
<comment type="caution">
    <text evidence="2">The sequence shown here is derived from an EMBL/GenBank/DDBJ whole genome shotgun (WGS) entry which is preliminary data.</text>
</comment>
<protein>
    <recommendedName>
        <fullName evidence="4">DUF1700 domain-containing protein</fullName>
    </recommendedName>
</protein>
<dbReference type="Pfam" id="PF22564">
    <property type="entry name" value="HAAS"/>
    <property type="match status" value="1"/>
</dbReference>
<name>A0A8J3NY85_9ACTN</name>
<gene>
    <name evidence="2" type="ORF">Cci01nite_18720</name>
</gene>
<dbReference type="EMBL" id="BONH01000006">
    <property type="protein sequence ID" value="GIF96778.1"/>
    <property type="molecule type" value="Genomic_DNA"/>
</dbReference>
<dbReference type="AlphaFoldDB" id="A0A8J3NY85"/>
<evidence type="ECO:0000313" key="3">
    <source>
        <dbReference type="Proteomes" id="UP000659904"/>
    </source>
</evidence>
<dbReference type="RefSeq" id="WP_120319692.1">
    <property type="nucleotide sequence ID" value="NZ_BONH01000006.1"/>
</dbReference>
<feature type="transmembrane region" description="Helical" evidence="1">
    <location>
        <begin position="94"/>
        <end position="120"/>
    </location>
</feature>
<proteinExistence type="predicted"/>
<dbReference type="Proteomes" id="UP000659904">
    <property type="component" value="Unassembled WGS sequence"/>
</dbReference>
<keyword evidence="1" id="KW-0472">Membrane</keyword>
<keyword evidence="1" id="KW-0812">Transmembrane</keyword>
<feature type="transmembrane region" description="Helical" evidence="1">
    <location>
        <begin position="177"/>
        <end position="203"/>
    </location>
</feature>
<sequence>MTGNNSAVQRLISDYLQQVREATVKLSPGPRAELLTQLEDHIRDARHELNDDDVDGTRAILRSLGTPAQIAAAAFNEPDANPSERTDTGKRYDLATVLLLSVGALCLPVVGWVAGVFMLWNGPRWSLGDKLLGTLVWPLGPSGLMMAGVFLPVGTSVVVCTPDAQAICTTDSEAPSWLGYLAVGPFLPVVVLVSTAIVCVYLARRARRFDRTPA</sequence>
<accession>A0A8J3NY85</accession>